<dbReference type="GO" id="GO:0016887">
    <property type="term" value="F:ATP hydrolysis activity"/>
    <property type="evidence" value="ECO:0007669"/>
    <property type="project" value="InterPro"/>
</dbReference>
<sequence length="939" mass="104479">MQVSSFCSPFISFNYTPHHFAYPLQFTLHSSPNASVSIIAEPHAHGCLNQLLPVYNPRTTTIRRRRRKYGTGVVSATASSSNGGLEPFTERAIKAIMYSQREAKALGREMVFTQHLLLGLIAEDEEHHLHLHHHYHYEQQGFLGSNITLHMARDAIRNIWPPPPPNSSSSSAALPFSISAKRVFGAALHYSRAMAHHFIAPEHISIALFTVDDGSATRLLYRLGANVNQLAAVAIFRLQEELAKDGTNPSVESQWMRGKSFLRKAAIMRSPEKPREKTALAQFCVDLTARASGGLIDPVIGREHELQRIIQILCRRTKNNPILLGESGVGKTAIAEGLALNIAEANVPIFLLKKRIMSLDIALLMAGAKERGELEARVTKLVEEVLKAGDVILFIDEVHILVGRGNRGSGLDIADLLKPSLGRGQLQCIASTTIDEYRMHFEKDKALARRFQPVWINEPSQDDAVRILLGLREKYEVHHNCRFTLEAINAAVYLSAKYISDRYLPDKAIDLIDEAGSRARIEAFKRKRKQQTCILSKSPDEYWQEIRTVQAMHELVLASKQYEGDYSLDDTIDLVSKFSLPSTSDANEPSIVGLDDIAAVASLWSGIQVQQLTDNERMLLLGLDEQLRRRVVGQDEAVSALSRAVKRFWAGLKDPKRPIAVILFCGPTGVGKTELTKAFAASYFGSEQALIRLDMSEYMERHSVSKLIGSPPGYVGFGEGGTLTEAIRRRPFTVILLDEIEKAHPAIFNILLQLFEDGHLTDSQGRRVSFKNAIVVMTSNVGSTAISMGRKSSMAFFTADNKSTSYAGMKEIVMKELKTYFRPELLNRIDEVVVFRPLEKAQMLEIYNVMLEEVKHRLISQGICLEVSESVKNLVCQRGYDKNSGARALRRAISLIIEDVLSEAILYGDYSPGDTALIDLDASGNPFVTHHVSDSAPML</sequence>
<dbReference type="InterPro" id="IPR003959">
    <property type="entry name" value="ATPase_AAA_core"/>
</dbReference>
<evidence type="ECO:0000256" key="5">
    <source>
        <dbReference type="PROSITE-ProRule" id="PRU01251"/>
    </source>
</evidence>
<keyword evidence="1 5" id="KW-0677">Repeat</keyword>
<name>A0AAN7EB24_QUERU</name>
<dbReference type="InterPro" id="IPR004176">
    <property type="entry name" value="Clp_R_N"/>
</dbReference>
<dbReference type="SMART" id="SM01086">
    <property type="entry name" value="ClpB_D2-small"/>
    <property type="match status" value="1"/>
</dbReference>
<comment type="caution">
    <text evidence="7">The sequence shown here is derived from an EMBL/GenBank/DDBJ whole genome shotgun (WGS) entry which is preliminary data.</text>
</comment>
<keyword evidence="4" id="KW-0143">Chaperone</keyword>
<evidence type="ECO:0000256" key="2">
    <source>
        <dbReference type="ARBA" id="ARBA00022741"/>
    </source>
</evidence>
<dbReference type="Pfam" id="PF07724">
    <property type="entry name" value="AAA_2"/>
    <property type="match status" value="1"/>
</dbReference>
<keyword evidence="2" id="KW-0547">Nucleotide-binding</keyword>
<dbReference type="PANTHER" id="PTHR11638:SF185">
    <property type="entry name" value="ATP-DEPENDENT CLP PROTEASE ATP-BINDING SUBUNIT"/>
    <property type="match status" value="1"/>
</dbReference>
<dbReference type="InterPro" id="IPR027417">
    <property type="entry name" value="P-loop_NTPase"/>
</dbReference>
<dbReference type="Proteomes" id="UP001324115">
    <property type="component" value="Unassembled WGS sequence"/>
</dbReference>
<protein>
    <recommendedName>
        <fullName evidence="6">Clp R domain-containing protein</fullName>
    </recommendedName>
</protein>
<evidence type="ECO:0000313" key="8">
    <source>
        <dbReference type="Proteomes" id="UP001324115"/>
    </source>
</evidence>
<dbReference type="GO" id="GO:0005524">
    <property type="term" value="F:ATP binding"/>
    <property type="evidence" value="ECO:0007669"/>
    <property type="project" value="UniProtKB-KW"/>
</dbReference>
<dbReference type="PROSITE" id="PS51903">
    <property type="entry name" value="CLP_R"/>
    <property type="match status" value="1"/>
</dbReference>
<organism evidence="7 8">
    <name type="scientific">Quercus rubra</name>
    <name type="common">Northern red oak</name>
    <name type="synonym">Quercus borealis</name>
    <dbReference type="NCBI Taxonomy" id="3512"/>
    <lineage>
        <taxon>Eukaryota</taxon>
        <taxon>Viridiplantae</taxon>
        <taxon>Streptophyta</taxon>
        <taxon>Embryophyta</taxon>
        <taxon>Tracheophyta</taxon>
        <taxon>Spermatophyta</taxon>
        <taxon>Magnoliopsida</taxon>
        <taxon>eudicotyledons</taxon>
        <taxon>Gunneridae</taxon>
        <taxon>Pentapetalae</taxon>
        <taxon>rosids</taxon>
        <taxon>fabids</taxon>
        <taxon>Fagales</taxon>
        <taxon>Fagaceae</taxon>
        <taxon>Quercus</taxon>
    </lineage>
</organism>
<dbReference type="SUPFAM" id="SSF81923">
    <property type="entry name" value="Double Clp-N motif"/>
    <property type="match status" value="1"/>
</dbReference>
<dbReference type="Pfam" id="PF02861">
    <property type="entry name" value="Clp_N"/>
    <property type="match status" value="1"/>
</dbReference>
<keyword evidence="8" id="KW-1185">Reference proteome</keyword>
<dbReference type="SMART" id="SM00382">
    <property type="entry name" value="AAA"/>
    <property type="match status" value="2"/>
</dbReference>
<dbReference type="PROSITE" id="PS00871">
    <property type="entry name" value="CLPAB_2"/>
    <property type="match status" value="1"/>
</dbReference>
<evidence type="ECO:0000256" key="3">
    <source>
        <dbReference type="ARBA" id="ARBA00022840"/>
    </source>
</evidence>
<dbReference type="CDD" id="cd19499">
    <property type="entry name" value="RecA-like_ClpB_Hsp104-like"/>
    <property type="match status" value="1"/>
</dbReference>
<proteinExistence type="predicted"/>
<evidence type="ECO:0000313" key="7">
    <source>
        <dbReference type="EMBL" id="KAK4567319.1"/>
    </source>
</evidence>
<dbReference type="InterPro" id="IPR028299">
    <property type="entry name" value="ClpA/B_CS2"/>
</dbReference>
<dbReference type="GO" id="GO:0005737">
    <property type="term" value="C:cytoplasm"/>
    <property type="evidence" value="ECO:0007669"/>
    <property type="project" value="TreeGrafter"/>
</dbReference>
<dbReference type="InterPro" id="IPR050130">
    <property type="entry name" value="ClpA_ClpB"/>
</dbReference>
<dbReference type="CDD" id="cd00009">
    <property type="entry name" value="AAA"/>
    <property type="match status" value="1"/>
</dbReference>
<evidence type="ECO:0000256" key="4">
    <source>
        <dbReference type="ARBA" id="ARBA00023186"/>
    </source>
</evidence>
<dbReference type="InterPro" id="IPR019489">
    <property type="entry name" value="Clp_ATPase_C"/>
</dbReference>
<dbReference type="Gene3D" id="1.10.8.60">
    <property type="match status" value="1"/>
</dbReference>
<dbReference type="Pfam" id="PF10431">
    <property type="entry name" value="ClpB_D2-small"/>
    <property type="match status" value="1"/>
</dbReference>
<dbReference type="Pfam" id="PF00004">
    <property type="entry name" value="AAA"/>
    <property type="match status" value="1"/>
</dbReference>
<evidence type="ECO:0000256" key="1">
    <source>
        <dbReference type="ARBA" id="ARBA00022737"/>
    </source>
</evidence>
<dbReference type="AlphaFoldDB" id="A0AAN7EB24"/>
<feature type="domain" description="Clp R" evidence="6">
    <location>
        <begin position="85"/>
        <end position="241"/>
    </location>
</feature>
<reference evidence="7 8" key="1">
    <citation type="journal article" date="2023" name="G3 (Bethesda)">
        <title>A haplotype-resolved chromosome-scale genome for Quercus rubra L. provides insights into the genetics of adaptive traits for red oak species.</title>
        <authorList>
            <person name="Kapoor B."/>
            <person name="Jenkins J."/>
            <person name="Schmutz J."/>
            <person name="Zhebentyayeva T."/>
            <person name="Kuelheim C."/>
            <person name="Coggeshall M."/>
            <person name="Heim C."/>
            <person name="Lasky J.R."/>
            <person name="Leites L."/>
            <person name="Islam-Faridi N."/>
            <person name="Romero-Severson J."/>
            <person name="DeLeo V.L."/>
            <person name="Lucas S.M."/>
            <person name="Lazic D."/>
            <person name="Gailing O."/>
            <person name="Carlson J."/>
            <person name="Staton M."/>
        </authorList>
    </citation>
    <scope>NUCLEOTIDE SEQUENCE [LARGE SCALE GENOMIC DNA]</scope>
    <source>
        <strain evidence="7">Pseudo-F2</strain>
    </source>
</reference>
<dbReference type="InterPro" id="IPR003593">
    <property type="entry name" value="AAA+_ATPase"/>
</dbReference>
<dbReference type="Gene3D" id="1.10.1780.10">
    <property type="entry name" value="Clp, N-terminal domain"/>
    <property type="match status" value="1"/>
</dbReference>
<gene>
    <name evidence="7" type="ORF">RGQ29_003219</name>
</gene>
<keyword evidence="3" id="KW-0067">ATP-binding</keyword>
<dbReference type="SUPFAM" id="SSF52540">
    <property type="entry name" value="P-loop containing nucleoside triphosphate hydrolases"/>
    <property type="match status" value="2"/>
</dbReference>
<dbReference type="Gene3D" id="3.40.50.300">
    <property type="entry name" value="P-loop containing nucleotide triphosphate hydrolases"/>
    <property type="match status" value="3"/>
</dbReference>
<dbReference type="EMBL" id="JAXUIC010000010">
    <property type="protein sequence ID" value="KAK4567319.1"/>
    <property type="molecule type" value="Genomic_DNA"/>
</dbReference>
<dbReference type="Pfam" id="PF17871">
    <property type="entry name" value="AAA_lid_9"/>
    <property type="match status" value="1"/>
</dbReference>
<dbReference type="InterPro" id="IPR001270">
    <property type="entry name" value="ClpA/B"/>
</dbReference>
<dbReference type="InterPro" id="IPR036628">
    <property type="entry name" value="Clp_N_dom_sf"/>
</dbReference>
<accession>A0AAN7EB24</accession>
<dbReference type="PRINTS" id="PR00300">
    <property type="entry name" value="CLPPROTEASEA"/>
</dbReference>
<dbReference type="InterPro" id="IPR041546">
    <property type="entry name" value="ClpA/ClpB_AAA_lid"/>
</dbReference>
<evidence type="ECO:0000259" key="6">
    <source>
        <dbReference type="PROSITE" id="PS51903"/>
    </source>
</evidence>
<dbReference type="FunFam" id="3.40.50.300:FF:000025">
    <property type="entry name" value="ATP-dependent Clp protease subunit"/>
    <property type="match status" value="1"/>
</dbReference>
<dbReference type="GO" id="GO:0034605">
    <property type="term" value="P:cellular response to heat"/>
    <property type="evidence" value="ECO:0007669"/>
    <property type="project" value="TreeGrafter"/>
</dbReference>
<dbReference type="PANTHER" id="PTHR11638">
    <property type="entry name" value="ATP-DEPENDENT CLP PROTEASE"/>
    <property type="match status" value="1"/>
</dbReference>